<dbReference type="KEGG" id="tut:107364982"/>
<dbReference type="STRING" id="32264.T1KK17"/>
<dbReference type="InterPro" id="IPR002130">
    <property type="entry name" value="Cyclophilin-type_PPIase_dom"/>
</dbReference>
<keyword evidence="4" id="KW-0732">Signal</keyword>
<evidence type="ECO:0000256" key="1">
    <source>
        <dbReference type="ARBA" id="ARBA00000971"/>
    </source>
</evidence>
<dbReference type="PIRSF" id="PIRSF001467">
    <property type="entry name" value="Peptidylpro_ismrse"/>
    <property type="match status" value="1"/>
</dbReference>
<dbReference type="AlphaFoldDB" id="T1KK17"/>
<evidence type="ECO:0000256" key="2">
    <source>
        <dbReference type="ARBA" id="ARBA00023110"/>
    </source>
</evidence>
<dbReference type="eggNOG" id="KOG0880">
    <property type="taxonomic scope" value="Eukaryota"/>
</dbReference>
<dbReference type="PANTHER" id="PTHR11071">
    <property type="entry name" value="PEPTIDYL-PROLYL CIS-TRANS ISOMERASE"/>
    <property type="match status" value="1"/>
</dbReference>
<comment type="similarity">
    <text evidence="4">Belongs to the cyclophilin-type PPIase family.</text>
</comment>
<dbReference type="PROSITE" id="PS50072">
    <property type="entry name" value="CSA_PPIASE_2"/>
    <property type="match status" value="1"/>
</dbReference>
<keyword evidence="7" id="KW-1185">Reference proteome</keyword>
<organism evidence="6 7">
    <name type="scientific">Tetranychus urticae</name>
    <name type="common">Two-spotted spider mite</name>
    <dbReference type="NCBI Taxonomy" id="32264"/>
    <lineage>
        <taxon>Eukaryota</taxon>
        <taxon>Metazoa</taxon>
        <taxon>Ecdysozoa</taxon>
        <taxon>Arthropoda</taxon>
        <taxon>Chelicerata</taxon>
        <taxon>Arachnida</taxon>
        <taxon>Acari</taxon>
        <taxon>Acariformes</taxon>
        <taxon>Trombidiformes</taxon>
        <taxon>Prostigmata</taxon>
        <taxon>Eleutherengona</taxon>
        <taxon>Raphignathae</taxon>
        <taxon>Tetranychoidea</taxon>
        <taxon>Tetranychidae</taxon>
        <taxon>Tetranychus</taxon>
    </lineage>
</organism>
<keyword evidence="3 4" id="KW-0413">Isomerase</keyword>
<dbReference type="HOGENOM" id="CLU_012062_4_2_1"/>
<dbReference type="EnsemblMetazoa" id="tetur13g02040.1">
    <property type="protein sequence ID" value="tetur13g02040.1"/>
    <property type="gene ID" value="tetur13g02040"/>
</dbReference>
<evidence type="ECO:0000313" key="6">
    <source>
        <dbReference type="EnsemblMetazoa" id="tetur13g02040.1"/>
    </source>
</evidence>
<evidence type="ECO:0000256" key="3">
    <source>
        <dbReference type="ARBA" id="ARBA00023235"/>
    </source>
</evidence>
<dbReference type="Pfam" id="PF00160">
    <property type="entry name" value="Pro_isomerase"/>
    <property type="match status" value="1"/>
</dbReference>
<dbReference type="GO" id="GO:0006457">
    <property type="term" value="P:protein folding"/>
    <property type="evidence" value="ECO:0007669"/>
    <property type="project" value="InterPro"/>
</dbReference>
<dbReference type="SUPFAM" id="SSF50891">
    <property type="entry name" value="Cyclophilin-like"/>
    <property type="match status" value="1"/>
</dbReference>
<dbReference type="Proteomes" id="UP000015104">
    <property type="component" value="Unassembled WGS sequence"/>
</dbReference>
<dbReference type="PANTHER" id="PTHR11071:SF561">
    <property type="entry name" value="PEPTIDYL-PROLYL CIS-TRANS ISOMERASE D-RELATED"/>
    <property type="match status" value="1"/>
</dbReference>
<evidence type="ECO:0000313" key="7">
    <source>
        <dbReference type="Proteomes" id="UP000015104"/>
    </source>
</evidence>
<dbReference type="OrthoDB" id="10064525at2759"/>
<dbReference type="InterPro" id="IPR020892">
    <property type="entry name" value="Cyclophilin-type_PPIase_CS"/>
</dbReference>
<dbReference type="FunFam" id="2.40.100.10:FF:000001">
    <property type="entry name" value="Peptidyl-prolyl cis-trans isomerase"/>
    <property type="match status" value="1"/>
</dbReference>
<keyword evidence="2 4" id="KW-0697">Rotamase</keyword>
<proteinExistence type="inferred from homology"/>
<evidence type="ECO:0000256" key="4">
    <source>
        <dbReference type="RuleBase" id="RU363019"/>
    </source>
</evidence>
<feature type="domain" description="PPIase cyclophilin-type" evidence="5">
    <location>
        <begin position="39"/>
        <end position="198"/>
    </location>
</feature>
<dbReference type="Gene3D" id="2.40.100.10">
    <property type="entry name" value="Cyclophilin-like"/>
    <property type="match status" value="1"/>
</dbReference>
<reference evidence="7" key="1">
    <citation type="submission" date="2011-08" db="EMBL/GenBank/DDBJ databases">
        <authorList>
            <person name="Rombauts S."/>
        </authorList>
    </citation>
    <scope>NUCLEOTIDE SEQUENCE</scope>
    <source>
        <strain evidence="7">London</strain>
    </source>
</reference>
<dbReference type="InterPro" id="IPR024936">
    <property type="entry name" value="Cyclophilin-type_PPIase"/>
</dbReference>
<dbReference type="InterPro" id="IPR029000">
    <property type="entry name" value="Cyclophilin-like_dom_sf"/>
</dbReference>
<feature type="chain" id="PRO_5006530550" description="Peptidyl-prolyl cis-trans isomerase" evidence="4">
    <location>
        <begin position="22"/>
        <end position="209"/>
    </location>
</feature>
<dbReference type="OMA" id="ANFITIL"/>
<comment type="function">
    <text evidence="4">PPIases accelerate the folding of proteins. It catalyzes the cis-trans isomerization of proline imidic peptide bonds in oligopeptides.</text>
</comment>
<sequence>MFKLIYLILTICFAINFSSQSENNKPVKSLQVQVTKKAIFNVTIDGVPKGLITIGLFGNAAPKTVKNFAALASKEGYNGLSYKGSTFHRVIPDFMIQGGDITEKDGSGSISIYGKYFDDENFRLNHSEAGLISMANAGKDTNGSQFFITTVVTDWLNGKHIVFGKVLQGMDIVKSIEQLATDGEDKPLTEARIIDSMVIDANEVISLNQ</sequence>
<reference evidence="6" key="2">
    <citation type="submission" date="2015-06" db="UniProtKB">
        <authorList>
            <consortium name="EnsemblMetazoa"/>
        </authorList>
    </citation>
    <scope>IDENTIFICATION</scope>
</reference>
<name>T1KK17_TETUR</name>
<dbReference type="GO" id="GO:0016018">
    <property type="term" value="F:cyclosporin A binding"/>
    <property type="evidence" value="ECO:0007669"/>
    <property type="project" value="TreeGrafter"/>
</dbReference>
<dbReference type="EMBL" id="CAEY01000172">
    <property type="status" value="NOT_ANNOTATED_CDS"/>
    <property type="molecule type" value="Genomic_DNA"/>
</dbReference>
<feature type="signal peptide" evidence="4">
    <location>
        <begin position="1"/>
        <end position="21"/>
    </location>
</feature>
<comment type="catalytic activity">
    <reaction evidence="1 4">
        <text>[protein]-peptidylproline (omega=180) = [protein]-peptidylproline (omega=0)</text>
        <dbReference type="Rhea" id="RHEA:16237"/>
        <dbReference type="Rhea" id="RHEA-COMP:10747"/>
        <dbReference type="Rhea" id="RHEA-COMP:10748"/>
        <dbReference type="ChEBI" id="CHEBI:83833"/>
        <dbReference type="ChEBI" id="CHEBI:83834"/>
        <dbReference type="EC" id="5.2.1.8"/>
    </reaction>
</comment>
<dbReference type="GO" id="GO:0003755">
    <property type="term" value="F:peptidyl-prolyl cis-trans isomerase activity"/>
    <property type="evidence" value="ECO:0007669"/>
    <property type="project" value="UniProtKB-UniRule"/>
</dbReference>
<evidence type="ECO:0000259" key="5">
    <source>
        <dbReference type="PROSITE" id="PS50072"/>
    </source>
</evidence>
<accession>T1KK17</accession>
<dbReference type="EC" id="5.2.1.8" evidence="4"/>
<dbReference type="PRINTS" id="PR00153">
    <property type="entry name" value="CSAPPISMRASE"/>
</dbReference>
<dbReference type="PROSITE" id="PS00170">
    <property type="entry name" value="CSA_PPIASE_1"/>
    <property type="match status" value="1"/>
</dbReference>
<gene>
    <name evidence="6" type="primary">107364982</name>
</gene>
<protein>
    <recommendedName>
        <fullName evidence="4">Peptidyl-prolyl cis-trans isomerase</fullName>
        <shortName evidence="4">PPIase</shortName>
        <ecNumber evidence="4">5.2.1.8</ecNumber>
    </recommendedName>
</protein>
<dbReference type="GO" id="GO:0005737">
    <property type="term" value="C:cytoplasm"/>
    <property type="evidence" value="ECO:0007669"/>
    <property type="project" value="TreeGrafter"/>
</dbReference>